<dbReference type="PANTHER" id="PTHR22600:SF21">
    <property type="entry name" value="BETA-HEXOSAMINIDASE A"/>
    <property type="match status" value="1"/>
</dbReference>
<keyword evidence="1" id="KW-0378">Hydrolase</keyword>
<proteinExistence type="predicted"/>
<dbReference type="PANTHER" id="PTHR22600">
    <property type="entry name" value="BETA-HEXOSAMINIDASE"/>
    <property type="match status" value="1"/>
</dbReference>
<dbReference type="InterPro" id="IPR029018">
    <property type="entry name" value="Hex-like_dom2"/>
</dbReference>
<name>A0AAV4JZ04_9GAST</name>
<feature type="domain" description="Beta-hexosaminidase eukaryotic type N-terminal" evidence="2">
    <location>
        <begin position="78"/>
        <end position="193"/>
    </location>
</feature>
<evidence type="ECO:0000259" key="2">
    <source>
        <dbReference type="Pfam" id="PF14845"/>
    </source>
</evidence>
<dbReference type="SUPFAM" id="SSF55545">
    <property type="entry name" value="beta-N-acetylhexosaminidase-like domain"/>
    <property type="match status" value="1"/>
</dbReference>
<reference evidence="3 4" key="1">
    <citation type="journal article" date="2021" name="Elife">
        <title>Chloroplast acquisition without the gene transfer in kleptoplastic sea slugs, Plakobranchus ocellatus.</title>
        <authorList>
            <person name="Maeda T."/>
            <person name="Takahashi S."/>
            <person name="Yoshida T."/>
            <person name="Shimamura S."/>
            <person name="Takaki Y."/>
            <person name="Nagai Y."/>
            <person name="Toyoda A."/>
            <person name="Suzuki Y."/>
            <person name="Arimoto A."/>
            <person name="Ishii H."/>
            <person name="Satoh N."/>
            <person name="Nishiyama T."/>
            <person name="Hasebe M."/>
            <person name="Maruyama T."/>
            <person name="Minagawa J."/>
            <person name="Obokata J."/>
            <person name="Shigenobu S."/>
        </authorList>
    </citation>
    <scope>NUCLEOTIDE SEQUENCE [LARGE SCALE GENOMIC DNA]</scope>
</reference>
<dbReference type="InterPro" id="IPR029019">
    <property type="entry name" value="HEX_eukaryotic_N"/>
</dbReference>
<gene>
    <name evidence="3" type="ORF">ElyMa_005249300</name>
</gene>
<dbReference type="AlphaFoldDB" id="A0AAV4JZ04"/>
<dbReference type="GO" id="GO:0005764">
    <property type="term" value="C:lysosome"/>
    <property type="evidence" value="ECO:0007669"/>
    <property type="project" value="TreeGrafter"/>
</dbReference>
<keyword evidence="4" id="KW-1185">Reference proteome</keyword>
<accession>A0AAV4JZ04</accession>
<evidence type="ECO:0000313" key="3">
    <source>
        <dbReference type="EMBL" id="GFS27238.1"/>
    </source>
</evidence>
<dbReference type="GO" id="GO:0004563">
    <property type="term" value="F:beta-N-acetylhexosaminidase activity"/>
    <property type="evidence" value="ECO:0007669"/>
    <property type="project" value="InterPro"/>
</dbReference>
<comment type="caution">
    <text evidence="3">The sequence shown here is derived from an EMBL/GenBank/DDBJ whole genome shotgun (WGS) entry which is preliminary data.</text>
</comment>
<dbReference type="GO" id="GO:0006689">
    <property type="term" value="P:ganglioside catabolic process"/>
    <property type="evidence" value="ECO:0007669"/>
    <property type="project" value="TreeGrafter"/>
</dbReference>
<protein>
    <submittedName>
        <fullName evidence="3">Beta-hexosaminidase subunit beta</fullName>
    </submittedName>
</protein>
<dbReference type="Proteomes" id="UP000762676">
    <property type="component" value="Unassembled WGS sequence"/>
</dbReference>
<dbReference type="GO" id="GO:0016020">
    <property type="term" value="C:membrane"/>
    <property type="evidence" value="ECO:0007669"/>
    <property type="project" value="TreeGrafter"/>
</dbReference>
<dbReference type="GO" id="GO:0030203">
    <property type="term" value="P:glycosaminoglycan metabolic process"/>
    <property type="evidence" value="ECO:0007669"/>
    <property type="project" value="TreeGrafter"/>
</dbReference>
<dbReference type="Gene3D" id="3.30.379.10">
    <property type="entry name" value="Chitobiase/beta-hexosaminidase domain 2-like"/>
    <property type="match status" value="1"/>
</dbReference>
<dbReference type="GO" id="GO:0005975">
    <property type="term" value="P:carbohydrate metabolic process"/>
    <property type="evidence" value="ECO:0007669"/>
    <property type="project" value="InterPro"/>
</dbReference>
<organism evidence="3 4">
    <name type="scientific">Elysia marginata</name>
    <dbReference type="NCBI Taxonomy" id="1093978"/>
    <lineage>
        <taxon>Eukaryota</taxon>
        <taxon>Metazoa</taxon>
        <taxon>Spiralia</taxon>
        <taxon>Lophotrochozoa</taxon>
        <taxon>Mollusca</taxon>
        <taxon>Gastropoda</taxon>
        <taxon>Heterobranchia</taxon>
        <taxon>Euthyneura</taxon>
        <taxon>Panpulmonata</taxon>
        <taxon>Sacoglossa</taxon>
        <taxon>Placobranchoidea</taxon>
        <taxon>Plakobranchidae</taxon>
        <taxon>Elysia</taxon>
    </lineage>
</organism>
<evidence type="ECO:0000313" key="4">
    <source>
        <dbReference type="Proteomes" id="UP000762676"/>
    </source>
</evidence>
<dbReference type="EMBL" id="BMAT01010462">
    <property type="protein sequence ID" value="GFS27238.1"/>
    <property type="molecule type" value="Genomic_DNA"/>
</dbReference>
<sequence>MLDKSLPSFKDIAIKTHRDRTLTLMQVYDWVLNGRPAKTEEHFRAFATRKKLFVVSAAFRYSIPKDSNYVDTPTVGQPWPMPVRYDTKAETVSVDAKNFQFKSIGVHCDILEAAYTRYKGLTFGGYRVVKPYPRVKGNLKTLDVFVKNSCSGKIYPSLNSSESYQLTVSSSHARLDADEVWGALRGLETFSQIVYRKESGEVWSY</sequence>
<evidence type="ECO:0000256" key="1">
    <source>
        <dbReference type="ARBA" id="ARBA00022801"/>
    </source>
</evidence>
<dbReference type="InterPro" id="IPR025705">
    <property type="entry name" value="Beta_hexosaminidase_sua/sub"/>
</dbReference>
<dbReference type="Pfam" id="PF14845">
    <property type="entry name" value="Glycohydro_20b2"/>
    <property type="match status" value="1"/>
</dbReference>